<feature type="compositionally biased region" description="Low complexity" evidence="1">
    <location>
        <begin position="10"/>
        <end position="27"/>
    </location>
</feature>
<evidence type="ECO:0000256" key="1">
    <source>
        <dbReference type="SAM" id="MobiDB-lite"/>
    </source>
</evidence>
<accession>A0A3G4ZNE9</accession>
<protein>
    <submittedName>
        <fullName evidence="2">Uncharacterized protein</fullName>
    </submittedName>
</protein>
<feature type="region of interest" description="Disordered" evidence="1">
    <location>
        <begin position="1"/>
        <end position="42"/>
    </location>
</feature>
<organism evidence="2">
    <name type="scientific">Terrestrivirus sp</name>
    <dbReference type="NCBI Taxonomy" id="2487775"/>
    <lineage>
        <taxon>Viruses</taxon>
        <taxon>Varidnaviria</taxon>
        <taxon>Bamfordvirae</taxon>
        <taxon>Nucleocytoviricota</taxon>
        <taxon>Megaviricetes</taxon>
        <taxon>Imitervirales</taxon>
        <taxon>Mimiviridae</taxon>
        <taxon>Klosneuvirinae</taxon>
    </lineage>
</organism>
<sequence length="291" mass="34304">MSYDFGLNNDSGSYSDSDSDSYSGTSSESEKEPSNNKTNNRNKSKKIIYDNCEIYYKEKLIGICSRSRFNWYLRKNIANKLSDNSLELLFDPVFKSDSNAQNKQVRRKNMCYCCGETNNLVKFASVPTEYKKYFPMEWKSHNSFDILSLCRDCSDDARSIYSDKIKDFEKKYNVSRHNYLDHVKQNSKLLIKSIKKKEENNIPTTDLVNKLTNLLGYYPSIDQMETMSKESDKKEYDGTVCPEEYVIKKICELEGNKGIEKFIREWKDYFVREMEPDEIPEDFYFVNYDHN</sequence>
<evidence type="ECO:0000313" key="2">
    <source>
        <dbReference type="EMBL" id="AYV75501.1"/>
    </source>
</evidence>
<reference evidence="2" key="1">
    <citation type="submission" date="2018-10" db="EMBL/GenBank/DDBJ databases">
        <title>Hidden diversity of soil giant viruses.</title>
        <authorList>
            <person name="Schulz F."/>
            <person name="Alteio L."/>
            <person name="Goudeau D."/>
            <person name="Ryan E.M."/>
            <person name="Malmstrom R.R."/>
            <person name="Blanchard J."/>
            <person name="Woyke T."/>
        </authorList>
    </citation>
    <scope>NUCLEOTIDE SEQUENCE</scope>
    <source>
        <strain evidence="2">TEV1</strain>
    </source>
</reference>
<gene>
    <name evidence="2" type="ORF">Terrestrivirus2_9</name>
</gene>
<name>A0A3G4ZNE9_9VIRU</name>
<dbReference type="EMBL" id="MK071980">
    <property type="protein sequence ID" value="AYV75501.1"/>
    <property type="molecule type" value="Genomic_DNA"/>
</dbReference>
<proteinExistence type="predicted"/>